<evidence type="ECO:0000256" key="1">
    <source>
        <dbReference type="ARBA" id="ARBA00008645"/>
    </source>
</evidence>
<dbReference type="PRINTS" id="PR00111">
    <property type="entry name" value="ABHYDROLASE"/>
</dbReference>
<evidence type="ECO:0000313" key="4">
    <source>
        <dbReference type="EMBL" id="SFG61257.1"/>
    </source>
</evidence>
<organism evidence="4 5">
    <name type="scientific">Neptunomonas qingdaonensis</name>
    <dbReference type="NCBI Taxonomy" id="1045558"/>
    <lineage>
        <taxon>Bacteria</taxon>
        <taxon>Pseudomonadati</taxon>
        <taxon>Pseudomonadota</taxon>
        <taxon>Gammaproteobacteria</taxon>
        <taxon>Oceanospirillales</taxon>
        <taxon>Oceanospirillaceae</taxon>
        <taxon>Neptunomonas</taxon>
    </lineage>
</organism>
<evidence type="ECO:0000256" key="2">
    <source>
        <dbReference type="ARBA" id="ARBA00022801"/>
    </source>
</evidence>
<dbReference type="GO" id="GO:0016787">
    <property type="term" value="F:hydrolase activity"/>
    <property type="evidence" value="ECO:0007669"/>
    <property type="project" value="UniProtKB-KW"/>
</dbReference>
<dbReference type="RefSeq" id="WP_090728670.1">
    <property type="nucleotide sequence ID" value="NZ_FOOU01000009.1"/>
</dbReference>
<dbReference type="Proteomes" id="UP000198623">
    <property type="component" value="Unassembled WGS sequence"/>
</dbReference>
<name>A0A1I2TD62_9GAMM</name>
<proteinExistence type="inferred from homology"/>
<evidence type="ECO:0000313" key="5">
    <source>
        <dbReference type="Proteomes" id="UP000198623"/>
    </source>
</evidence>
<keyword evidence="2" id="KW-0378">Hydrolase</keyword>
<keyword evidence="5" id="KW-1185">Reference proteome</keyword>
<gene>
    <name evidence="4" type="ORF">SAMN05216175_109139</name>
</gene>
<comment type="similarity">
    <text evidence="1">Belongs to the AB hydrolase superfamily.</text>
</comment>
<dbReference type="EMBL" id="FOOU01000009">
    <property type="protein sequence ID" value="SFG61257.1"/>
    <property type="molecule type" value="Genomic_DNA"/>
</dbReference>
<feature type="domain" description="AB hydrolase-1" evidence="3">
    <location>
        <begin position="25"/>
        <end position="137"/>
    </location>
</feature>
<dbReference type="STRING" id="1045558.SAMN05216175_109139"/>
<dbReference type="AlphaFoldDB" id="A0A1I2TD62"/>
<protein>
    <submittedName>
        <fullName evidence="4">Pimeloyl-ACP methyl ester carboxylesterase</fullName>
    </submittedName>
</protein>
<dbReference type="OrthoDB" id="149912at2"/>
<dbReference type="SUPFAM" id="SSF53474">
    <property type="entry name" value="alpha/beta-Hydrolases"/>
    <property type="match status" value="1"/>
</dbReference>
<dbReference type="InterPro" id="IPR000073">
    <property type="entry name" value="AB_hydrolase_1"/>
</dbReference>
<sequence>MNERQFQLDDLTLHALESGVGQDKVIVALHGWLDNAATYHEMRQHFSDYHFIALDFVGHGFSDHRPASMPYYIWDNVSDLLRVLDQLGLEKVTLLGHSMGASIATLFAGAFPDRVDKLFLIEGLAPMVYAEEALPALMADAIVKRRRMKSKKLRPYPDKETAINVRMQGRWPVSRQAAEWLIERGLKQTLEGYVWRSDPGLMLPSLLRMSEAQVSAFLQSVTAPVILYLGDAGIHDESWQPRIAQLADVKVVLLPGNHHLHLESKAAKSIAEDIKNVIQ</sequence>
<dbReference type="PANTHER" id="PTHR43798">
    <property type="entry name" value="MONOACYLGLYCEROL LIPASE"/>
    <property type="match status" value="1"/>
</dbReference>
<dbReference type="InterPro" id="IPR050266">
    <property type="entry name" value="AB_hydrolase_sf"/>
</dbReference>
<dbReference type="Gene3D" id="3.40.50.1820">
    <property type="entry name" value="alpha/beta hydrolase"/>
    <property type="match status" value="1"/>
</dbReference>
<accession>A0A1I2TD62</accession>
<dbReference type="Pfam" id="PF00561">
    <property type="entry name" value="Abhydrolase_1"/>
    <property type="match status" value="1"/>
</dbReference>
<evidence type="ECO:0000259" key="3">
    <source>
        <dbReference type="Pfam" id="PF00561"/>
    </source>
</evidence>
<dbReference type="GO" id="GO:0016020">
    <property type="term" value="C:membrane"/>
    <property type="evidence" value="ECO:0007669"/>
    <property type="project" value="TreeGrafter"/>
</dbReference>
<dbReference type="InterPro" id="IPR029058">
    <property type="entry name" value="AB_hydrolase_fold"/>
</dbReference>
<reference evidence="5" key="1">
    <citation type="submission" date="2016-10" db="EMBL/GenBank/DDBJ databases">
        <authorList>
            <person name="Varghese N."/>
            <person name="Submissions S."/>
        </authorList>
    </citation>
    <scope>NUCLEOTIDE SEQUENCE [LARGE SCALE GENOMIC DNA]</scope>
    <source>
        <strain evidence="5">CGMCC 1.10971</strain>
    </source>
</reference>
<dbReference type="PANTHER" id="PTHR43798:SF14">
    <property type="entry name" value="SERINE HYDROLASE-LIKE PROTEIN DDB_G0286239"/>
    <property type="match status" value="1"/>
</dbReference>